<organism evidence="2 3">
    <name type="scientific">Batillaria attramentaria</name>
    <dbReference type="NCBI Taxonomy" id="370345"/>
    <lineage>
        <taxon>Eukaryota</taxon>
        <taxon>Metazoa</taxon>
        <taxon>Spiralia</taxon>
        <taxon>Lophotrochozoa</taxon>
        <taxon>Mollusca</taxon>
        <taxon>Gastropoda</taxon>
        <taxon>Caenogastropoda</taxon>
        <taxon>Sorbeoconcha</taxon>
        <taxon>Cerithioidea</taxon>
        <taxon>Batillariidae</taxon>
        <taxon>Batillaria</taxon>
    </lineage>
</organism>
<dbReference type="Proteomes" id="UP001519460">
    <property type="component" value="Unassembled WGS sequence"/>
</dbReference>
<dbReference type="EMBL" id="JACVVK020000045">
    <property type="protein sequence ID" value="KAK7499277.1"/>
    <property type="molecule type" value="Genomic_DNA"/>
</dbReference>
<evidence type="ECO:0000313" key="2">
    <source>
        <dbReference type="EMBL" id="KAK7499277.1"/>
    </source>
</evidence>
<evidence type="ECO:0000313" key="3">
    <source>
        <dbReference type="Proteomes" id="UP001519460"/>
    </source>
</evidence>
<gene>
    <name evidence="2" type="ORF">BaRGS_00009537</name>
</gene>
<evidence type="ECO:0000256" key="1">
    <source>
        <dbReference type="SAM" id="MobiDB-lite"/>
    </source>
</evidence>
<proteinExistence type="predicted"/>
<reference evidence="2 3" key="1">
    <citation type="journal article" date="2023" name="Sci. Data">
        <title>Genome assembly of the Korean intertidal mud-creeper Batillaria attramentaria.</title>
        <authorList>
            <person name="Patra A.K."/>
            <person name="Ho P.T."/>
            <person name="Jun S."/>
            <person name="Lee S.J."/>
            <person name="Kim Y."/>
            <person name="Won Y.J."/>
        </authorList>
    </citation>
    <scope>NUCLEOTIDE SEQUENCE [LARGE SCALE GENOMIC DNA]</scope>
    <source>
        <strain evidence="2">Wonlab-2016</strain>
    </source>
</reference>
<dbReference type="AlphaFoldDB" id="A0ABD0LIB2"/>
<feature type="region of interest" description="Disordered" evidence="1">
    <location>
        <begin position="54"/>
        <end position="88"/>
    </location>
</feature>
<keyword evidence="3" id="KW-1185">Reference proteome</keyword>
<comment type="caution">
    <text evidence="2">The sequence shown here is derived from an EMBL/GenBank/DDBJ whole genome shotgun (WGS) entry which is preliminary data.</text>
</comment>
<accession>A0ABD0LIB2</accession>
<sequence>MQIVVWHFSCIHIPPDFRGCWNRANITSVKQAGKTLVAGFSPEREITTAAIREINTDHRRGQQGTATDPVTRGPVPVMPPVPSQHHHQHSGTTVLTAAVCCWGVVGKRGGRESRGR</sequence>
<protein>
    <submittedName>
        <fullName evidence="2">Uncharacterized protein</fullName>
    </submittedName>
</protein>
<name>A0ABD0LIB2_9CAEN</name>